<accession>A0A1M5SG57</accession>
<dbReference type="STRING" id="1121316.SAMN02745207_00922"/>
<evidence type="ECO:0008006" key="4">
    <source>
        <dbReference type="Google" id="ProtNLM"/>
    </source>
</evidence>
<feature type="transmembrane region" description="Helical" evidence="1">
    <location>
        <begin position="12"/>
        <end position="34"/>
    </location>
</feature>
<dbReference type="Proteomes" id="UP000184447">
    <property type="component" value="Unassembled WGS sequence"/>
</dbReference>
<sequence length="148" mass="16940">MLKSKNKKGFTLLETIIAMEITGIMIIFIISFTIKLNKAKITLLNNYSKNSAFDALCKEIKYNWGYGDAVYLMENGLIYMQENSLETEVILNSNSVQLFSNIKDDAIVQLEFEFPEEKVAKIYVSLKDDSSADKDIIKLISLGNYEWK</sequence>
<dbReference type="EMBL" id="FQXM01000004">
    <property type="protein sequence ID" value="SHH37524.1"/>
    <property type="molecule type" value="Genomic_DNA"/>
</dbReference>
<evidence type="ECO:0000313" key="3">
    <source>
        <dbReference type="Proteomes" id="UP000184447"/>
    </source>
</evidence>
<evidence type="ECO:0000313" key="2">
    <source>
        <dbReference type="EMBL" id="SHH37524.1"/>
    </source>
</evidence>
<organism evidence="2 3">
    <name type="scientific">Clostridium grantii DSM 8605</name>
    <dbReference type="NCBI Taxonomy" id="1121316"/>
    <lineage>
        <taxon>Bacteria</taxon>
        <taxon>Bacillati</taxon>
        <taxon>Bacillota</taxon>
        <taxon>Clostridia</taxon>
        <taxon>Eubacteriales</taxon>
        <taxon>Clostridiaceae</taxon>
        <taxon>Clostridium</taxon>
    </lineage>
</organism>
<dbReference type="RefSeq" id="WP_073337252.1">
    <property type="nucleotide sequence ID" value="NZ_FQXM01000004.1"/>
</dbReference>
<name>A0A1M5SG57_9CLOT</name>
<keyword evidence="1" id="KW-0812">Transmembrane</keyword>
<gene>
    <name evidence="2" type="ORF">SAMN02745207_00922</name>
</gene>
<keyword evidence="1" id="KW-1133">Transmembrane helix</keyword>
<dbReference type="Pfam" id="PF07963">
    <property type="entry name" value="N_methyl"/>
    <property type="match status" value="1"/>
</dbReference>
<keyword evidence="3" id="KW-1185">Reference proteome</keyword>
<evidence type="ECO:0000256" key="1">
    <source>
        <dbReference type="SAM" id="Phobius"/>
    </source>
</evidence>
<dbReference type="InterPro" id="IPR012902">
    <property type="entry name" value="N_methyl_site"/>
</dbReference>
<keyword evidence="1" id="KW-0472">Membrane</keyword>
<reference evidence="2 3" key="1">
    <citation type="submission" date="2016-11" db="EMBL/GenBank/DDBJ databases">
        <authorList>
            <person name="Jaros S."/>
            <person name="Januszkiewicz K."/>
            <person name="Wedrychowicz H."/>
        </authorList>
    </citation>
    <scope>NUCLEOTIDE SEQUENCE [LARGE SCALE GENOMIC DNA]</scope>
    <source>
        <strain evidence="2 3">DSM 8605</strain>
    </source>
</reference>
<dbReference type="AlphaFoldDB" id="A0A1M5SG57"/>
<proteinExistence type="predicted"/>
<protein>
    <recommendedName>
        <fullName evidence="4">Prepilin-type N-terminal cleavage/methylation domain-containing protein</fullName>
    </recommendedName>
</protein>